<dbReference type="AlphaFoldDB" id="A0A395WC26"/>
<keyword evidence="1" id="KW-0175">Coiled coil</keyword>
<gene>
    <name evidence="3" type="ORF">DWW32_05520</name>
</gene>
<evidence type="ECO:0000313" key="4">
    <source>
        <dbReference type="Proteomes" id="UP000265489"/>
    </source>
</evidence>
<dbReference type="InterPro" id="IPR005094">
    <property type="entry name" value="Endonuclease_MobA/VirD2"/>
</dbReference>
<dbReference type="EMBL" id="QRYQ01000008">
    <property type="protein sequence ID" value="RGU91859.1"/>
    <property type="molecule type" value="Genomic_DNA"/>
</dbReference>
<sequence>MATTGFWPVKNRLKDVIDYARNPDKTTDKKFLDEDLYAALRYVENDKKTDQTMYVSGINCPKQKAYEYMMATKRRYGKLGGNVSYHGYQSFISGEVTPEEAHQIGLETARRMWGKDYEIVVTTHLNTDNLHNHIVVNSVSFRTGRKFENHISDHYKLREISDAVCLKRGKSVLPPSKFTVNRKKDYWIHKSGGLTHRDILKRDIDEAISNTTNWKAFDLYLKNLGYSYARNSDYRHPSIIAPGWKRSVRLDSLGEQYTQEKIRQRLIDNQKNITLYAIRIPKRYAPLLQLEYELKKAQRMDGMHLAFALIIELWKLITGNNIEPSSPKPLSPALRQEVGKLDQTLKEYKLLCENQIDSAQELVSFIEKKSTDISSLESERQKIYNRIRRAKSEEEKEQNKAVAREISAKLKPLREDLKTARSITERYPHILKLLETECAMEIQVKTKNRERNYER</sequence>
<protein>
    <recommendedName>
        <fullName evidence="2">MobA/VirD2-like nuclease domain-containing protein</fullName>
    </recommendedName>
</protein>
<dbReference type="Proteomes" id="UP000265489">
    <property type="component" value="Unassembled WGS sequence"/>
</dbReference>
<evidence type="ECO:0000259" key="2">
    <source>
        <dbReference type="Pfam" id="PF03432"/>
    </source>
</evidence>
<evidence type="ECO:0000313" key="3">
    <source>
        <dbReference type="EMBL" id="RGU91859.1"/>
    </source>
</evidence>
<organism evidence="3 4">
    <name type="scientific">Holdemanella biformis</name>
    <dbReference type="NCBI Taxonomy" id="1735"/>
    <lineage>
        <taxon>Bacteria</taxon>
        <taxon>Bacillati</taxon>
        <taxon>Bacillota</taxon>
        <taxon>Erysipelotrichia</taxon>
        <taxon>Erysipelotrichales</taxon>
        <taxon>Erysipelotrichaceae</taxon>
        <taxon>Holdemanella</taxon>
    </lineage>
</organism>
<dbReference type="Pfam" id="PF03432">
    <property type="entry name" value="Relaxase"/>
    <property type="match status" value="1"/>
</dbReference>
<reference evidence="3 4" key="1">
    <citation type="submission" date="2018-08" db="EMBL/GenBank/DDBJ databases">
        <title>A genome reference for cultivated species of the human gut microbiota.</title>
        <authorList>
            <person name="Zou Y."/>
            <person name="Xue W."/>
            <person name="Luo G."/>
        </authorList>
    </citation>
    <scope>NUCLEOTIDE SEQUENCE [LARGE SCALE GENOMIC DNA]</scope>
    <source>
        <strain evidence="3 4">AF15-20</strain>
    </source>
</reference>
<evidence type="ECO:0000256" key="1">
    <source>
        <dbReference type="SAM" id="Coils"/>
    </source>
</evidence>
<accession>A0A395WC26</accession>
<comment type="caution">
    <text evidence="3">The sequence shown here is derived from an EMBL/GenBank/DDBJ whole genome shotgun (WGS) entry which is preliminary data.</text>
</comment>
<name>A0A395WC26_9FIRM</name>
<dbReference type="RefSeq" id="WP_118325063.1">
    <property type="nucleotide sequence ID" value="NZ_QRYH01000002.1"/>
</dbReference>
<feature type="coiled-coil region" evidence="1">
    <location>
        <begin position="373"/>
        <end position="400"/>
    </location>
</feature>
<proteinExistence type="predicted"/>
<dbReference type="GeneID" id="66578688"/>
<feature type="domain" description="MobA/VirD2-like nuclease" evidence="2">
    <location>
        <begin position="42"/>
        <end position="169"/>
    </location>
</feature>